<dbReference type="OrthoDB" id="1365620at2"/>
<protein>
    <recommendedName>
        <fullName evidence="3">DUF2281 domain-containing protein</fullName>
    </recommendedName>
</protein>
<dbReference type="AlphaFoldDB" id="A0A1I5AP63"/>
<dbReference type="STRING" id="287099.SAMN05660413_01962"/>
<dbReference type="RefSeq" id="WP_093408951.1">
    <property type="nucleotide sequence ID" value="NZ_FOVL01000011.1"/>
</dbReference>
<evidence type="ECO:0008006" key="3">
    <source>
        <dbReference type="Google" id="ProtNLM"/>
    </source>
</evidence>
<name>A0A1I5AP63_9FLAO</name>
<proteinExistence type="predicted"/>
<evidence type="ECO:0000313" key="1">
    <source>
        <dbReference type="EMBL" id="SFN63989.1"/>
    </source>
</evidence>
<reference evidence="1 2" key="1">
    <citation type="submission" date="2016-10" db="EMBL/GenBank/DDBJ databases">
        <authorList>
            <person name="de Groot N.N."/>
        </authorList>
    </citation>
    <scope>NUCLEOTIDE SEQUENCE [LARGE SCALE GENOMIC DNA]</scope>
    <source>
        <strain evidence="1 2">DSM 17794</strain>
    </source>
</reference>
<sequence length="74" mass="8856">MNKDVVLKQTIINLSKLSDRRLKQVSDFVEFLLQKKEDRELLNDIQKNATESETFNFLKEDEELYNDDDLSEKF</sequence>
<keyword evidence="2" id="KW-1185">Reference proteome</keyword>
<accession>A0A1I5AP63</accession>
<gene>
    <name evidence="1" type="ORF">SAMN05660413_01962</name>
</gene>
<organism evidence="1 2">
    <name type="scientific">Salegentibacter flavus</name>
    <dbReference type="NCBI Taxonomy" id="287099"/>
    <lineage>
        <taxon>Bacteria</taxon>
        <taxon>Pseudomonadati</taxon>
        <taxon>Bacteroidota</taxon>
        <taxon>Flavobacteriia</taxon>
        <taxon>Flavobacteriales</taxon>
        <taxon>Flavobacteriaceae</taxon>
        <taxon>Salegentibacter</taxon>
    </lineage>
</organism>
<dbReference type="Proteomes" id="UP000199153">
    <property type="component" value="Unassembled WGS sequence"/>
</dbReference>
<evidence type="ECO:0000313" key="2">
    <source>
        <dbReference type="Proteomes" id="UP000199153"/>
    </source>
</evidence>
<dbReference type="EMBL" id="FOVL01000011">
    <property type="protein sequence ID" value="SFN63989.1"/>
    <property type="molecule type" value="Genomic_DNA"/>
</dbReference>